<comment type="caution">
    <text evidence="7">The sequence shown here is derived from an EMBL/GenBank/DDBJ whole genome shotgun (WGS) entry which is preliminary data.</text>
</comment>
<evidence type="ECO:0000256" key="4">
    <source>
        <dbReference type="ARBA" id="ARBA00023136"/>
    </source>
</evidence>
<dbReference type="GO" id="GO:0005783">
    <property type="term" value="C:endoplasmic reticulum"/>
    <property type="evidence" value="ECO:0007669"/>
    <property type="project" value="TreeGrafter"/>
</dbReference>
<organism evidence="7 8">
    <name type="scientific">Lymnaea stagnalis</name>
    <name type="common">Great pond snail</name>
    <name type="synonym">Helix stagnalis</name>
    <dbReference type="NCBI Taxonomy" id="6523"/>
    <lineage>
        <taxon>Eukaryota</taxon>
        <taxon>Metazoa</taxon>
        <taxon>Spiralia</taxon>
        <taxon>Lophotrochozoa</taxon>
        <taxon>Mollusca</taxon>
        <taxon>Gastropoda</taxon>
        <taxon>Heterobranchia</taxon>
        <taxon>Euthyneura</taxon>
        <taxon>Panpulmonata</taxon>
        <taxon>Hygrophila</taxon>
        <taxon>Lymnaeoidea</taxon>
        <taxon>Lymnaeidae</taxon>
        <taxon>Lymnaea</taxon>
    </lineage>
</organism>
<keyword evidence="3 6" id="KW-1133">Transmembrane helix</keyword>
<dbReference type="GO" id="GO:0016409">
    <property type="term" value="F:palmitoyltransferase activity"/>
    <property type="evidence" value="ECO:0007669"/>
    <property type="project" value="TreeGrafter"/>
</dbReference>
<dbReference type="GO" id="GO:0016020">
    <property type="term" value="C:membrane"/>
    <property type="evidence" value="ECO:0007669"/>
    <property type="project" value="UniProtKB-SubCell"/>
</dbReference>
<dbReference type="PANTHER" id="PTHR13285">
    <property type="entry name" value="ACYLTRANSFERASE"/>
    <property type="match status" value="1"/>
</dbReference>
<feature type="transmembrane region" description="Helical" evidence="6">
    <location>
        <begin position="184"/>
        <end position="204"/>
    </location>
</feature>
<evidence type="ECO:0000313" key="7">
    <source>
        <dbReference type="EMBL" id="CAL1543225.1"/>
    </source>
</evidence>
<feature type="transmembrane region" description="Helical" evidence="6">
    <location>
        <begin position="423"/>
        <end position="441"/>
    </location>
</feature>
<dbReference type="InterPro" id="IPR004299">
    <property type="entry name" value="MBOAT_fam"/>
</dbReference>
<comment type="subcellular location">
    <subcellularLocation>
        <location evidence="1">Membrane</location>
        <topology evidence="1">Multi-pass membrane protein</topology>
    </subcellularLocation>
</comment>
<feature type="transmembrane region" description="Helical" evidence="6">
    <location>
        <begin position="24"/>
        <end position="43"/>
    </location>
</feature>
<dbReference type="AlphaFoldDB" id="A0AAV2ICI2"/>
<protein>
    <recommendedName>
        <fullName evidence="9">Protein-cysteine N-palmitoyltransferase Rasp</fullName>
    </recommendedName>
</protein>
<evidence type="ECO:0000313" key="8">
    <source>
        <dbReference type="Proteomes" id="UP001497497"/>
    </source>
</evidence>
<feature type="transmembrane region" description="Helical" evidence="6">
    <location>
        <begin position="85"/>
        <end position="104"/>
    </location>
</feature>
<evidence type="ECO:0008006" key="9">
    <source>
        <dbReference type="Google" id="ProtNLM"/>
    </source>
</evidence>
<reference evidence="7 8" key="1">
    <citation type="submission" date="2024-04" db="EMBL/GenBank/DDBJ databases">
        <authorList>
            <consortium name="Genoscope - CEA"/>
            <person name="William W."/>
        </authorList>
    </citation>
    <scope>NUCLEOTIDE SEQUENCE [LARGE SCALE GENOMIC DNA]</scope>
</reference>
<evidence type="ECO:0000256" key="1">
    <source>
        <dbReference type="ARBA" id="ARBA00004141"/>
    </source>
</evidence>
<keyword evidence="4 6" id="KW-0472">Membrane</keyword>
<accession>A0AAV2ICI2</accession>
<feature type="transmembrane region" description="Helical" evidence="6">
    <location>
        <begin position="486"/>
        <end position="509"/>
    </location>
</feature>
<keyword evidence="2 6" id="KW-0812">Transmembrane</keyword>
<dbReference type="PANTHER" id="PTHR13285:SF18">
    <property type="entry name" value="PROTEIN-CYSTEINE N-PALMITOYLTRANSFERASE RASP"/>
    <property type="match status" value="1"/>
</dbReference>
<proteinExistence type="inferred from homology"/>
<name>A0AAV2ICI2_LYMST</name>
<feature type="transmembrane region" description="Helical" evidence="6">
    <location>
        <begin position="110"/>
        <end position="132"/>
    </location>
</feature>
<feature type="transmembrane region" description="Helical" evidence="6">
    <location>
        <begin position="521"/>
        <end position="541"/>
    </location>
</feature>
<sequence>MFQILMSRLVTGMYVDVLPKAERIIYLVVEVTCIAYGIISLYLEGQEYRDILSNDSVQSGWTWLGGDLEVNDKEWFVWRNSLPRFFLFIIGHVCLSQACSFLGTHVKMRVLVLALFDLGTIVVSLGICPVLIMSTEILMIYLASCTNSIPFVWTVAMIIIFFQANYYLMELMHQMINIRNYSEIIFPFFGASGFFYLHLVSFAIDKIKWKQFKCDEGTSTADPDGVKQCVKGNCKSMTPEMTKQRLGSFPETPKFDDVTSPSFMDFVFYAFYLPTFANGPVYTFRQFYEETQKCFNAQSCSVSLKDVFRNLIRLMLWKLLLDLVLRNLHLGILKEASIINILSFPSVCTLVYVQGQLFMVKYLCMYGVCGQLSRLDGVTPHPSPRCVSYIYKFTDFWKYFDVGMYQFIKLYIYLPCLRGRSDLWSKLSSAAVAFLFVYFWHNAFLEIFLWVLGSYLSTVVEAVAKEMERSAVAVRMKSKMSEAMQLRLRVILILPMYFFSVCQISFFFFDFDAGLAFSRRIFVTATWGQLLAVTLVVLAGLHNAVFISRIRQCSESKRH</sequence>
<evidence type="ECO:0000256" key="5">
    <source>
        <dbReference type="ARBA" id="ARBA00038268"/>
    </source>
</evidence>
<dbReference type="InterPro" id="IPR051085">
    <property type="entry name" value="MB_O-acyltransferase"/>
</dbReference>
<comment type="similarity">
    <text evidence="5">Belongs to the membrane-bound acyltransferase family. HHAT subfamily.</text>
</comment>
<dbReference type="EMBL" id="CAXITT010000534">
    <property type="protein sequence ID" value="CAL1543225.1"/>
    <property type="molecule type" value="Genomic_DNA"/>
</dbReference>
<dbReference type="Pfam" id="PF03062">
    <property type="entry name" value="MBOAT"/>
    <property type="match status" value="1"/>
</dbReference>
<feature type="transmembrane region" description="Helical" evidence="6">
    <location>
        <begin position="139"/>
        <end position="164"/>
    </location>
</feature>
<keyword evidence="8" id="KW-1185">Reference proteome</keyword>
<evidence type="ECO:0000256" key="3">
    <source>
        <dbReference type="ARBA" id="ARBA00022989"/>
    </source>
</evidence>
<gene>
    <name evidence="7" type="ORF">GSLYS_00016759001</name>
</gene>
<evidence type="ECO:0000256" key="6">
    <source>
        <dbReference type="SAM" id="Phobius"/>
    </source>
</evidence>
<evidence type="ECO:0000256" key="2">
    <source>
        <dbReference type="ARBA" id="ARBA00022692"/>
    </source>
</evidence>
<dbReference type="Proteomes" id="UP001497497">
    <property type="component" value="Unassembled WGS sequence"/>
</dbReference>